<dbReference type="EMBL" id="NWSH01001994">
    <property type="protein sequence ID" value="PCG69490.1"/>
    <property type="molecule type" value="Genomic_DNA"/>
</dbReference>
<evidence type="ECO:0000256" key="1">
    <source>
        <dbReference type="SAM" id="Coils"/>
    </source>
</evidence>
<name>A0A2A4JDI9_HELVI</name>
<accession>A0A2A4JDI9</accession>
<feature type="region of interest" description="Disordered" evidence="2">
    <location>
        <begin position="1"/>
        <end position="48"/>
    </location>
</feature>
<proteinExistence type="predicted"/>
<feature type="compositionally biased region" description="Basic residues" evidence="2">
    <location>
        <begin position="107"/>
        <end position="120"/>
    </location>
</feature>
<evidence type="ECO:0000313" key="3">
    <source>
        <dbReference type="EMBL" id="PCG69490.1"/>
    </source>
</evidence>
<reference evidence="3" key="1">
    <citation type="submission" date="2017-09" db="EMBL/GenBank/DDBJ databases">
        <title>Contemporary evolution of a Lepidopteran species, Heliothis virescens, in response to modern agricultural practices.</title>
        <authorList>
            <person name="Fritz M.L."/>
            <person name="Deyonke A.M."/>
            <person name="Papanicolaou A."/>
            <person name="Micinski S."/>
            <person name="Westbrook J."/>
            <person name="Gould F."/>
        </authorList>
    </citation>
    <scope>NUCLEOTIDE SEQUENCE [LARGE SCALE GENOMIC DNA]</scope>
    <source>
        <strain evidence="3">HvINT-</strain>
        <tissue evidence="3">Whole body</tissue>
    </source>
</reference>
<protein>
    <submittedName>
        <fullName evidence="3">Uncharacterized protein</fullName>
    </submittedName>
</protein>
<dbReference type="AlphaFoldDB" id="A0A2A4JDI9"/>
<feature type="coiled-coil region" evidence="1">
    <location>
        <begin position="58"/>
        <end position="85"/>
    </location>
</feature>
<keyword evidence="1" id="KW-0175">Coiled coil</keyword>
<sequence>MNIFENITFRRPRRSKSESNDSSNIITTQTMDCTSNNSMPELSEDEDESEVCSLKKEIEMLRTKLQSANNEINMLSLENSKLKKSFTELLEKNNNTHQAIASSPAKTKGKTPKKNKKSKHYKEIKSQTDTNIANKQSLSETQSSLIDASKTAKPRKSKICILSSNKQNKILEISEDKFPNYEICHYLTPNSGIKNLLLNLDLKLKDYTVNDYCVILVGEEDFRQTSNYVELTINIRETLLKMQHTNIILCAPTFKLNDYSAMFNSRIETFNSLIYLDACTYNFAYLFDSNFYLDYDISMFAKNKGSVNNRGMANIIHNLSLMINEFTQYDNSVSCESNDDELTHSMPCTVTDENVSLIVTLTFYIKI</sequence>
<feature type="compositionally biased region" description="Polar residues" evidence="2">
    <location>
        <begin position="20"/>
        <end position="40"/>
    </location>
</feature>
<feature type="compositionally biased region" description="Polar residues" evidence="2">
    <location>
        <begin position="95"/>
        <end position="105"/>
    </location>
</feature>
<gene>
    <name evidence="3" type="ORF">B5V51_4041</name>
</gene>
<evidence type="ECO:0000256" key="2">
    <source>
        <dbReference type="SAM" id="MobiDB-lite"/>
    </source>
</evidence>
<comment type="caution">
    <text evidence="3">The sequence shown here is derived from an EMBL/GenBank/DDBJ whole genome shotgun (WGS) entry which is preliminary data.</text>
</comment>
<organism evidence="3">
    <name type="scientific">Heliothis virescens</name>
    <name type="common">Tobacco budworm moth</name>
    <dbReference type="NCBI Taxonomy" id="7102"/>
    <lineage>
        <taxon>Eukaryota</taxon>
        <taxon>Metazoa</taxon>
        <taxon>Ecdysozoa</taxon>
        <taxon>Arthropoda</taxon>
        <taxon>Hexapoda</taxon>
        <taxon>Insecta</taxon>
        <taxon>Pterygota</taxon>
        <taxon>Neoptera</taxon>
        <taxon>Endopterygota</taxon>
        <taxon>Lepidoptera</taxon>
        <taxon>Glossata</taxon>
        <taxon>Ditrysia</taxon>
        <taxon>Noctuoidea</taxon>
        <taxon>Noctuidae</taxon>
        <taxon>Heliothinae</taxon>
        <taxon>Heliothis</taxon>
    </lineage>
</organism>
<feature type="compositionally biased region" description="Polar residues" evidence="2">
    <location>
        <begin position="127"/>
        <end position="139"/>
    </location>
</feature>
<feature type="region of interest" description="Disordered" evidence="2">
    <location>
        <begin position="95"/>
        <end position="139"/>
    </location>
</feature>